<comment type="subcellular location">
    <subcellularLocation>
        <location evidence="1">Cell membrane</location>
        <topology evidence="1">Multi-pass membrane protein</topology>
    </subcellularLocation>
</comment>
<evidence type="ECO:0000256" key="4">
    <source>
        <dbReference type="ARBA" id="ARBA00022989"/>
    </source>
</evidence>
<feature type="transmembrane region" description="Helical" evidence="7">
    <location>
        <begin position="21"/>
        <end position="42"/>
    </location>
</feature>
<feature type="domain" description="ABC3 transporter permease C-terminal" evidence="8">
    <location>
        <begin position="282"/>
        <end position="392"/>
    </location>
</feature>
<dbReference type="PANTHER" id="PTHR30572">
    <property type="entry name" value="MEMBRANE COMPONENT OF TRANSPORTER-RELATED"/>
    <property type="match status" value="1"/>
</dbReference>
<evidence type="ECO:0000256" key="2">
    <source>
        <dbReference type="ARBA" id="ARBA00022475"/>
    </source>
</evidence>
<feature type="transmembrane region" description="Helical" evidence="7">
    <location>
        <begin position="364"/>
        <end position="385"/>
    </location>
</feature>
<evidence type="ECO:0000313" key="10">
    <source>
        <dbReference type="EMBL" id="VAX33590.1"/>
    </source>
</evidence>
<dbReference type="PANTHER" id="PTHR30572:SF4">
    <property type="entry name" value="ABC TRANSPORTER PERMEASE YTRF"/>
    <property type="match status" value="1"/>
</dbReference>
<dbReference type="InterPro" id="IPR003838">
    <property type="entry name" value="ABC3_permease_C"/>
</dbReference>
<evidence type="ECO:0000259" key="9">
    <source>
        <dbReference type="Pfam" id="PF12704"/>
    </source>
</evidence>
<evidence type="ECO:0000256" key="3">
    <source>
        <dbReference type="ARBA" id="ARBA00022692"/>
    </source>
</evidence>
<evidence type="ECO:0000256" key="6">
    <source>
        <dbReference type="ARBA" id="ARBA00038076"/>
    </source>
</evidence>
<sequence length="399" mass="44625">MSFSENIRLAFQSLRANPLRSILILVGMAVGIAAVLHVVVLGELTQKKINDRLNQMGSNVLRIRPGFSWRHGMRTGEKRVNLTWEDSDEIVSQSEAIIQTVPIYSGSGDVSFQDKNWSTQITGVTPAYQKVNNDYPAQGRFFNIQELSERARVAILGATVYEKLFENKPALGKTIFIKSKPFLIIGILEAKGESWSNPDDQVFVPITTAQERIFGVDHLSSILAQMRSETDYDEALFDIESILRRNHRLDKAAENDFRVRRQDFFLATIQATNQELARFITVIALVSLLVGGIGIANVMLISVTERIREIGIRRAIGARKFHILFQFLTESMMLGFFGGILGVGGGIVFNHFYIDAGGILPWSWIYYSFGICAGIGIFAGIYPAFRAANMNVIDALRHE</sequence>
<dbReference type="GO" id="GO:0022857">
    <property type="term" value="F:transmembrane transporter activity"/>
    <property type="evidence" value="ECO:0007669"/>
    <property type="project" value="TreeGrafter"/>
</dbReference>
<dbReference type="InterPro" id="IPR050250">
    <property type="entry name" value="Macrolide_Exporter_MacB"/>
</dbReference>
<evidence type="ECO:0000256" key="5">
    <source>
        <dbReference type="ARBA" id="ARBA00023136"/>
    </source>
</evidence>
<proteinExistence type="inferred from homology"/>
<gene>
    <name evidence="10" type="ORF">MNBD_NITROSPIRAE01-967</name>
</gene>
<comment type="similarity">
    <text evidence="6">Belongs to the ABC-4 integral membrane protein family.</text>
</comment>
<keyword evidence="5 7" id="KW-0472">Membrane</keyword>
<keyword evidence="4 7" id="KW-1133">Transmembrane helix</keyword>
<feature type="transmembrane region" description="Helical" evidence="7">
    <location>
        <begin position="279"/>
        <end position="303"/>
    </location>
</feature>
<evidence type="ECO:0000256" key="7">
    <source>
        <dbReference type="SAM" id="Phobius"/>
    </source>
</evidence>
<keyword evidence="2" id="KW-1003">Cell membrane</keyword>
<feature type="transmembrane region" description="Helical" evidence="7">
    <location>
        <begin position="324"/>
        <end position="352"/>
    </location>
</feature>
<evidence type="ECO:0000259" key="8">
    <source>
        <dbReference type="Pfam" id="PF02687"/>
    </source>
</evidence>
<name>A0A3B1DF93_9ZZZZ</name>
<accession>A0A3B1DF93</accession>
<organism evidence="10">
    <name type="scientific">hydrothermal vent metagenome</name>
    <dbReference type="NCBI Taxonomy" id="652676"/>
    <lineage>
        <taxon>unclassified sequences</taxon>
        <taxon>metagenomes</taxon>
        <taxon>ecological metagenomes</taxon>
    </lineage>
</organism>
<reference evidence="10" key="1">
    <citation type="submission" date="2018-06" db="EMBL/GenBank/DDBJ databases">
        <authorList>
            <person name="Zhirakovskaya E."/>
        </authorList>
    </citation>
    <scope>NUCLEOTIDE SEQUENCE</scope>
</reference>
<evidence type="ECO:0000256" key="1">
    <source>
        <dbReference type="ARBA" id="ARBA00004651"/>
    </source>
</evidence>
<dbReference type="Pfam" id="PF12704">
    <property type="entry name" value="MacB_PCD"/>
    <property type="match status" value="1"/>
</dbReference>
<dbReference type="Pfam" id="PF02687">
    <property type="entry name" value="FtsX"/>
    <property type="match status" value="1"/>
</dbReference>
<keyword evidence="3 7" id="KW-0812">Transmembrane</keyword>
<dbReference type="GO" id="GO:0005886">
    <property type="term" value="C:plasma membrane"/>
    <property type="evidence" value="ECO:0007669"/>
    <property type="project" value="UniProtKB-SubCell"/>
</dbReference>
<dbReference type="AlphaFoldDB" id="A0A3B1DF93"/>
<feature type="domain" description="MacB-like periplasmic core" evidence="9">
    <location>
        <begin position="21"/>
        <end position="241"/>
    </location>
</feature>
<dbReference type="EMBL" id="UOGF01000115">
    <property type="protein sequence ID" value="VAX33590.1"/>
    <property type="molecule type" value="Genomic_DNA"/>
</dbReference>
<protein>
    <submittedName>
        <fullName evidence="10">ABC-type antimicrobial peptide transport system, permease component</fullName>
    </submittedName>
</protein>
<dbReference type="InterPro" id="IPR025857">
    <property type="entry name" value="MacB_PCD"/>
</dbReference>